<dbReference type="EMBL" id="BARW01023489">
    <property type="protein sequence ID" value="GAI96258.1"/>
    <property type="molecule type" value="Genomic_DNA"/>
</dbReference>
<accession>X1STJ1</accession>
<reference evidence="1" key="1">
    <citation type="journal article" date="2014" name="Front. Microbiol.">
        <title>High frequency of phylogenetically diverse reductive dehalogenase-homologous genes in deep subseafloor sedimentary metagenomes.</title>
        <authorList>
            <person name="Kawai M."/>
            <person name="Futagami T."/>
            <person name="Toyoda A."/>
            <person name="Takaki Y."/>
            <person name="Nishi S."/>
            <person name="Hori S."/>
            <person name="Arai W."/>
            <person name="Tsubouchi T."/>
            <person name="Morono Y."/>
            <person name="Uchiyama I."/>
            <person name="Ito T."/>
            <person name="Fujiyama A."/>
            <person name="Inagaki F."/>
            <person name="Takami H."/>
        </authorList>
    </citation>
    <scope>NUCLEOTIDE SEQUENCE</scope>
    <source>
        <strain evidence="1">Expedition CK06-06</strain>
    </source>
</reference>
<dbReference type="Gene3D" id="2.60.40.10">
    <property type="entry name" value="Immunoglobulins"/>
    <property type="match status" value="1"/>
</dbReference>
<name>X1STJ1_9ZZZZ</name>
<organism evidence="1">
    <name type="scientific">marine sediment metagenome</name>
    <dbReference type="NCBI Taxonomy" id="412755"/>
    <lineage>
        <taxon>unclassified sequences</taxon>
        <taxon>metagenomes</taxon>
        <taxon>ecological metagenomes</taxon>
    </lineage>
</organism>
<evidence type="ECO:0000313" key="1">
    <source>
        <dbReference type="EMBL" id="GAI96258.1"/>
    </source>
</evidence>
<dbReference type="InterPro" id="IPR036156">
    <property type="entry name" value="Beta-gal/glucu_dom_sf"/>
</dbReference>
<feature type="non-terminal residue" evidence="1">
    <location>
        <position position="62"/>
    </location>
</feature>
<dbReference type="AlphaFoldDB" id="X1STJ1"/>
<proteinExistence type="predicted"/>
<dbReference type="InterPro" id="IPR013783">
    <property type="entry name" value="Ig-like_fold"/>
</dbReference>
<dbReference type="SUPFAM" id="SSF49303">
    <property type="entry name" value="beta-Galactosidase/glucuronidase domain"/>
    <property type="match status" value="1"/>
</dbReference>
<comment type="caution">
    <text evidence="1">The sequence shown here is derived from an EMBL/GenBank/DDBJ whole genome shotgun (WGS) entry which is preliminary data.</text>
</comment>
<protein>
    <submittedName>
        <fullName evidence="1">Uncharacterized protein</fullName>
    </submittedName>
</protein>
<sequence length="62" mass="7264">MNIRDFHILADLDDNYKDGRLKVTVKLKNYLATETGTYHVQLELFDARNKPILLSFVKAIQR</sequence>
<gene>
    <name evidence="1" type="ORF">S12H4_38942</name>
</gene>